<dbReference type="PANTHER" id="PTHR35006:SF3">
    <property type="entry name" value="GLYOXALASE FAMILY PROTEIN (AFU_ORTHOLOGUE AFUA_3G06020)"/>
    <property type="match status" value="1"/>
</dbReference>
<feature type="domain" description="VOC" evidence="3">
    <location>
        <begin position="217"/>
        <end position="350"/>
    </location>
</feature>
<keyword evidence="5" id="KW-1185">Reference proteome</keyword>
<evidence type="ECO:0000313" key="4">
    <source>
        <dbReference type="EMBL" id="KAK4224830.1"/>
    </source>
</evidence>
<evidence type="ECO:0000256" key="2">
    <source>
        <dbReference type="SAM" id="Phobius"/>
    </source>
</evidence>
<feature type="region of interest" description="Disordered" evidence="1">
    <location>
        <begin position="1"/>
        <end position="54"/>
    </location>
</feature>
<feature type="region of interest" description="Disordered" evidence="1">
    <location>
        <begin position="77"/>
        <end position="120"/>
    </location>
</feature>
<organism evidence="4 5">
    <name type="scientific">Podospora fimiseda</name>
    <dbReference type="NCBI Taxonomy" id="252190"/>
    <lineage>
        <taxon>Eukaryota</taxon>
        <taxon>Fungi</taxon>
        <taxon>Dikarya</taxon>
        <taxon>Ascomycota</taxon>
        <taxon>Pezizomycotina</taxon>
        <taxon>Sordariomycetes</taxon>
        <taxon>Sordariomycetidae</taxon>
        <taxon>Sordariales</taxon>
        <taxon>Podosporaceae</taxon>
        <taxon>Podospora</taxon>
    </lineage>
</organism>
<gene>
    <name evidence="4" type="ORF">QBC38DRAFT_370106</name>
</gene>
<name>A0AAN7BK92_9PEZI</name>
<protein>
    <submittedName>
        <fullName evidence="4">Glyoxalase/Bleomycin resistance protein/Dihydroxybiphenyl dioxygenase</fullName>
    </submittedName>
</protein>
<keyword evidence="2" id="KW-1133">Transmembrane helix</keyword>
<dbReference type="CDD" id="cd14688">
    <property type="entry name" value="bZIP_YAP"/>
    <property type="match status" value="1"/>
</dbReference>
<dbReference type="Pfam" id="PF00903">
    <property type="entry name" value="Glyoxalase"/>
    <property type="match status" value="1"/>
</dbReference>
<feature type="compositionally biased region" description="Basic residues" evidence="1">
    <location>
        <begin position="30"/>
        <end position="39"/>
    </location>
</feature>
<dbReference type="EMBL" id="MU865382">
    <property type="protein sequence ID" value="KAK4224830.1"/>
    <property type="molecule type" value="Genomic_DNA"/>
</dbReference>
<dbReference type="AlphaFoldDB" id="A0AAN7BK92"/>
<keyword evidence="4" id="KW-0560">Oxidoreductase</keyword>
<feature type="transmembrane region" description="Helical" evidence="2">
    <location>
        <begin position="182"/>
        <end position="209"/>
    </location>
</feature>
<dbReference type="InterPro" id="IPR004360">
    <property type="entry name" value="Glyas_Fos-R_dOase_dom"/>
</dbReference>
<dbReference type="InterPro" id="IPR029068">
    <property type="entry name" value="Glyas_Bleomycin-R_OHBP_Dase"/>
</dbReference>
<keyword evidence="2" id="KW-0472">Membrane</keyword>
<dbReference type="PROSITE" id="PS51819">
    <property type="entry name" value="VOC"/>
    <property type="match status" value="1"/>
</dbReference>
<proteinExistence type="predicted"/>
<feature type="compositionally biased region" description="Basic and acidic residues" evidence="1">
    <location>
        <begin position="18"/>
        <end position="29"/>
    </location>
</feature>
<evidence type="ECO:0000256" key="1">
    <source>
        <dbReference type="SAM" id="MobiDB-lite"/>
    </source>
</evidence>
<dbReference type="Proteomes" id="UP001301958">
    <property type="component" value="Unassembled WGS sequence"/>
</dbReference>
<comment type="caution">
    <text evidence="4">The sequence shown here is derived from an EMBL/GenBank/DDBJ whole genome shotgun (WGS) entry which is preliminary data.</text>
</comment>
<reference evidence="4" key="2">
    <citation type="submission" date="2023-05" db="EMBL/GenBank/DDBJ databases">
        <authorList>
            <consortium name="Lawrence Berkeley National Laboratory"/>
            <person name="Steindorff A."/>
            <person name="Hensen N."/>
            <person name="Bonometti L."/>
            <person name="Westerberg I."/>
            <person name="Brannstrom I.O."/>
            <person name="Guillou S."/>
            <person name="Cros-Aarteil S."/>
            <person name="Calhoun S."/>
            <person name="Haridas S."/>
            <person name="Kuo A."/>
            <person name="Mondo S."/>
            <person name="Pangilinan J."/>
            <person name="Riley R."/>
            <person name="Labutti K."/>
            <person name="Andreopoulos B."/>
            <person name="Lipzen A."/>
            <person name="Chen C."/>
            <person name="Yanf M."/>
            <person name="Daum C."/>
            <person name="Ng V."/>
            <person name="Clum A."/>
            <person name="Ohm R."/>
            <person name="Martin F."/>
            <person name="Silar P."/>
            <person name="Natvig D."/>
            <person name="Lalanne C."/>
            <person name="Gautier V."/>
            <person name="Ament-Velasquez S.L."/>
            <person name="Kruys A."/>
            <person name="Hutchinson M.I."/>
            <person name="Powell A.J."/>
            <person name="Barry K."/>
            <person name="Miller A.N."/>
            <person name="Grigoriev I.V."/>
            <person name="Debuchy R."/>
            <person name="Gladieux P."/>
            <person name="Thoren M.H."/>
            <person name="Johannesson H."/>
        </authorList>
    </citation>
    <scope>NUCLEOTIDE SEQUENCE</scope>
    <source>
        <strain evidence="4">CBS 990.96</strain>
    </source>
</reference>
<dbReference type="PANTHER" id="PTHR35006">
    <property type="entry name" value="GLYOXALASE FAMILY PROTEIN (AFU_ORTHOLOGUE AFUA_5G14830)"/>
    <property type="match status" value="1"/>
</dbReference>
<sequence length="356" mass="39714">MPRQSDLKNHTSKFSTKSPDHDAARQRENQRRHRARVKSRMVELEDALSSTQRELDKALKQIENLTTEVERLNSLIQTSSNPLQDTSSPAPASSSTECHASCPPAVDDPDNDGPFLPPPLPGESTISCREAYSIIKNRIAHSDIDNATINEWLKQGFRRASVPGSGCQVQTHLLRKISSRMVATFSFISVVLSLISAVFFLISMAATLLRIMSHHNHLSHISLPIRSLPHSRQFYSTVLEPLGLSLVYDSTVSNPNKTPRILGYGHDSEHELLNLFEYSDYDNSAAKPGPGFHVAFNAPSREAVKEFHRKALENGGKDRGEPGLREGYGRNYFAAFVEDVDGWRLEIVCRVVEGEE</sequence>
<dbReference type="InterPro" id="IPR037523">
    <property type="entry name" value="VOC_core"/>
</dbReference>
<keyword evidence="2" id="KW-0812">Transmembrane</keyword>
<dbReference type="Gene3D" id="3.10.180.10">
    <property type="entry name" value="2,3-Dihydroxybiphenyl 1,2-Dioxygenase, domain 1"/>
    <property type="match status" value="1"/>
</dbReference>
<evidence type="ECO:0000259" key="3">
    <source>
        <dbReference type="PROSITE" id="PS51819"/>
    </source>
</evidence>
<dbReference type="SUPFAM" id="SSF54593">
    <property type="entry name" value="Glyoxalase/Bleomycin resistance protein/Dihydroxybiphenyl dioxygenase"/>
    <property type="match status" value="1"/>
</dbReference>
<evidence type="ECO:0000313" key="5">
    <source>
        <dbReference type="Proteomes" id="UP001301958"/>
    </source>
</evidence>
<dbReference type="GO" id="GO:0051213">
    <property type="term" value="F:dioxygenase activity"/>
    <property type="evidence" value="ECO:0007669"/>
    <property type="project" value="UniProtKB-KW"/>
</dbReference>
<reference evidence="4" key="1">
    <citation type="journal article" date="2023" name="Mol. Phylogenet. Evol.">
        <title>Genome-scale phylogeny and comparative genomics of the fungal order Sordariales.</title>
        <authorList>
            <person name="Hensen N."/>
            <person name="Bonometti L."/>
            <person name="Westerberg I."/>
            <person name="Brannstrom I.O."/>
            <person name="Guillou S."/>
            <person name="Cros-Aarteil S."/>
            <person name="Calhoun S."/>
            <person name="Haridas S."/>
            <person name="Kuo A."/>
            <person name="Mondo S."/>
            <person name="Pangilinan J."/>
            <person name="Riley R."/>
            <person name="LaButti K."/>
            <person name="Andreopoulos B."/>
            <person name="Lipzen A."/>
            <person name="Chen C."/>
            <person name="Yan M."/>
            <person name="Daum C."/>
            <person name="Ng V."/>
            <person name="Clum A."/>
            <person name="Steindorff A."/>
            <person name="Ohm R.A."/>
            <person name="Martin F."/>
            <person name="Silar P."/>
            <person name="Natvig D.O."/>
            <person name="Lalanne C."/>
            <person name="Gautier V."/>
            <person name="Ament-Velasquez S.L."/>
            <person name="Kruys A."/>
            <person name="Hutchinson M.I."/>
            <person name="Powell A.J."/>
            <person name="Barry K."/>
            <person name="Miller A.N."/>
            <person name="Grigoriev I.V."/>
            <person name="Debuchy R."/>
            <person name="Gladieux P."/>
            <person name="Hiltunen Thoren M."/>
            <person name="Johannesson H."/>
        </authorList>
    </citation>
    <scope>NUCLEOTIDE SEQUENCE</scope>
    <source>
        <strain evidence="4">CBS 990.96</strain>
    </source>
</reference>
<dbReference type="CDD" id="cd07262">
    <property type="entry name" value="VOC_like"/>
    <property type="match status" value="1"/>
</dbReference>
<feature type="compositionally biased region" description="Low complexity" evidence="1">
    <location>
        <begin position="86"/>
        <end position="96"/>
    </location>
</feature>
<accession>A0AAN7BK92</accession>
<keyword evidence="4" id="KW-0223">Dioxygenase</keyword>